<sequence length="87" mass="9732">MHDLARLLDDAMHRHHLSAEAVALATGIRTPRVRAFLEDGAAGPVHPTREELVELSRLLALPQTEVLEASRRRPSRPNRMRRDAVPG</sequence>
<accession>A0A5N8W2U0</accession>
<dbReference type="RefSeq" id="WP_152784885.1">
    <property type="nucleotide sequence ID" value="NZ_BAABEQ010000031.1"/>
</dbReference>
<evidence type="ECO:0000313" key="3">
    <source>
        <dbReference type="Proteomes" id="UP000326979"/>
    </source>
</evidence>
<evidence type="ECO:0000313" key="2">
    <source>
        <dbReference type="EMBL" id="MPY41442.1"/>
    </source>
</evidence>
<name>A0A5N8W2U0_9ACTN</name>
<protein>
    <submittedName>
        <fullName evidence="2">XRE family transcriptional regulator</fullName>
    </submittedName>
</protein>
<proteinExistence type="predicted"/>
<comment type="caution">
    <text evidence="2">The sequence shown here is derived from an EMBL/GenBank/DDBJ whole genome shotgun (WGS) entry which is preliminary data.</text>
</comment>
<evidence type="ECO:0000256" key="1">
    <source>
        <dbReference type="SAM" id="MobiDB-lite"/>
    </source>
</evidence>
<feature type="region of interest" description="Disordered" evidence="1">
    <location>
        <begin position="68"/>
        <end position="87"/>
    </location>
</feature>
<dbReference type="Proteomes" id="UP000326979">
    <property type="component" value="Unassembled WGS sequence"/>
</dbReference>
<dbReference type="AlphaFoldDB" id="A0A5N8W2U0"/>
<dbReference type="OrthoDB" id="4321405at2"/>
<keyword evidence="3" id="KW-1185">Reference proteome</keyword>
<dbReference type="EMBL" id="VJZE01000097">
    <property type="protein sequence ID" value="MPY41442.1"/>
    <property type="molecule type" value="Genomic_DNA"/>
</dbReference>
<gene>
    <name evidence="2" type="ORF">FNH04_16440</name>
</gene>
<reference evidence="2 3" key="1">
    <citation type="submission" date="2019-07" db="EMBL/GenBank/DDBJ databases">
        <title>New species of Amycolatopsis and Streptomyces.</title>
        <authorList>
            <person name="Duangmal K."/>
            <person name="Teo W.F.A."/>
            <person name="Lipun K."/>
        </authorList>
    </citation>
    <scope>NUCLEOTIDE SEQUENCE [LARGE SCALE GENOMIC DNA]</scope>
    <source>
        <strain evidence="2 3">TISTR 2346</strain>
    </source>
</reference>
<organism evidence="2 3">
    <name type="scientific">Streptomyces phyllanthi</name>
    <dbReference type="NCBI Taxonomy" id="1803180"/>
    <lineage>
        <taxon>Bacteria</taxon>
        <taxon>Bacillati</taxon>
        <taxon>Actinomycetota</taxon>
        <taxon>Actinomycetes</taxon>
        <taxon>Kitasatosporales</taxon>
        <taxon>Streptomycetaceae</taxon>
        <taxon>Streptomyces</taxon>
    </lineage>
</organism>